<dbReference type="AlphaFoldDB" id="F4QGE4"/>
<evidence type="ECO:0000313" key="1">
    <source>
        <dbReference type="EMBL" id="EGF92472.1"/>
    </source>
</evidence>
<dbReference type="STRING" id="715226.ABI_09090"/>
<accession>F4QGE4</accession>
<reference evidence="2" key="1">
    <citation type="submission" date="2011-03" db="EMBL/GenBank/DDBJ databases">
        <title>Draft genome sequence of Brevundimonas diminuta.</title>
        <authorList>
            <person name="Brown P.J.B."/>
            <person name="Buechlein A."/>
            <person name="Hemmerich C."/>
            <person name="Brun Y.V."/>
        </authorList>
    </citation>
    <scope>NUCLEOTIDE SEQUENCE [LARGE SCALE GENOMIC DNA]</scope>
    <source>
        <strain evidence="2">C19</strain>
    </source>
</reference>
<dbReference type="Proteomes" id="UP000006512">
    <property type="component" value="Unassembled WGS sequence"/>
</dbReference>
<organism evidence="1 2">
    <name type="scientific">Asticcacaulis biprosthecium C19</name>
    <dbReference type="NCBI Taxonomy" id="715226"/>
    <lineage>
        <taxon>Bacteria</taxon>
        <taxon>Pseudomonadati</taxon>
        <taxon>Pseudomonadota</taxon>
        <taxon>Alphaproteobacteria</taxon>
        <taxon>Caulobacterales</taxon>
        <taxon>Caulobacteraceae</taxon>
        <taxon>Asticcacaulis</taxon>
    </lineage>
</organism>
<name>F4QGE4_9CAUL</name>
<proteinExistence type="predicted"/>
<dbReference type="EMBL" id="GL883077">
    <property type="protein sequence ID" value="EGF92472.1"/>
    <property type="molecule type" value="Genomic_DNA"/>
</dbReference>
<gene>
    <name evidence="1" type="ORF">ABI_09090</name>
</gene>
<evidence type="ECO:0000313" key="2">
    <source>
        <dbReference type="Proteomes" id="UP000006512"/>
    </source>
</evidence>
<dbReference type="HOGENOM" id="CLU_3304005_0_0_5"/>
<keyword evidence="2" id="KW-1185">Reference proteome</keyword>
<sequence>MFSFHDVTAGTFADRVAFTAPKSAISAHPAIRRTALRAA</sequence>
<protein>
    <submittedName>
        <fullName evidence="1">Uncharacterized protein</fullName>
    </submittedName>
</protein>